<gene>
    <name evidence="9" type="ORF">D3Y57_14375</name>
</gene>
<dbReference type="InterPro" id="IPR003738">
    <property type="entry name" value="SRAP"/>
</dbReference>
<dbReference type="GO" id="GO:0006508">
    <property type="term" value="P:proteolysis"/>
    <property type="evidence" value="ECO:0007669"/>
    <property type="project" value="UniProtKB-KW"/>
</dbReference>
<evidence type="ECO:0000256" key="3">
    <source>
        <dbReference type="ARBA" id="ARBA00022763"/>
    </source>
</evidence>
<keyword evidence="3" id="KW-0227">DNA damage</keyword>
<dbReference type="EMBL" id="CP032829">
    <property type="protein sequence ID" value="AYJ86909.1"/>
    <property type="molecule type" value="Genomic_DNA"/>
</dbReference>
<dbReference type="GO" id="GO:0106300">
    <property type="term" value="P:protein-DNA covalent cross-linking repair"/>
    <property type="evidence" value="ECO:0007669"/>
    <property type="project" value="InterPro"/>
</dbReference>
<evidence type="ECO:0000256" key="5">
    <source>
        <dbReference type="ARBA" id="ARBA00023124"/>
    </source>
</evidence>
<evidence type="ECO:0000256" key="7">
    <source>
        <dbReference type="ARBA" id="ARBA00023239"/>
    </source>
</evidence>
<dbReference type="EC" id="3.4.-.-" evidence="8"/>
<evidence type="ECO:0000256" key="6">
    <source>
        <dbReference type="ARBA" id="ARBA00023125"/>
    </source>
</evidence>
<evidence type="ECO:0000256" key="4">
    <source>
        <dbReference type="ARBA" id="ARBA00022801"/>
    </source>
</evidence>
<protein>
    <recommendedName>
        <fullName evidence="8">Abasic site processing protein</fullName>
        <ecNumber evidence="8">3.4.-.-</ecNumber>
    </recommendedName>
</protein>
<evidence type="ECO:0000256" key="2">
    <source>
        <dbReference type="ARBA" id="ARBA00022670"/>
    </source>
</evidence>
<keyword evidence="2 8" id="KW-0645">Protease</keyword>
<keyword evidence="4 8" id="KW-0378">Hydrolase</keyword>
<dbReference type="PANTHER" id="PTHR13604:SF0">
    <property type="entry name" value="ABASIC SITE PROCESSING PROTEIN HMCES"/>
    <property type="match status" value="1"/>
</dbReference>
<evidence type="ECO:0000256" key="1">
    <source>
        <dbReference type="ARBA" id="ARBA00008136"/>
    </source>
</evidence>
<keyword evidence="7" id="KW-0456">Lyase</keyword>
<dbReference type="OrthoDB" id="9782620at2"/>
<dbReference type="SUPFAM" id="SSF143081">
    <property type="entry name" value="BB1717-like"/>
    <property type="match status" value="1"/>
</dbReference>
<dbReference type="GO" id="GO:0016829">
    <property type="term" value="F:lyase activity"/>
    <property type="evidence" value="ECO:0007669"/>
    <property type="project" value="UniProtKB-KW"/>
</dbReference>
<dbReference type="GO" id="GO:0003697">
    <property type="term" value="F:single-stranded DNA binding"/>
    <property type="evidence" value="ECO:0007669"/>
    <property type="project" value="InterPro"/>
</dbReference>
<name>A0A494TBU1_SPHPE</name>
<dbReference type="KEGG" id="spha:D3Y57_14375"/>
<dbReference type="AlphaFoldDB" id="A0A494TBU1"/>
<keyword evidence="6" id="KW-0238">DNA-binding</keyword>
<comment type="similarity">
    <text evidence="1 8">Belongs to the SOS response-associated peptidase family.</text>
</comment>
<evidence type="ECO:0000313" key="10">
    <source>
        <dbReference type="Proteomes" id="UP000276254"/>
    </source>
</evidence>
<dbReference type="InterPro" id="IPR036590">
    <property type="entry name" value="SRAP-like"/>
</dbReference>
<accession>A0A494TBU1</accession>
<sequence>MCGRFRDTRPWAELHAALREFVGLLDQLALNLESREQVRPTQAATIVRANEGAPSVSMARWWLIPWFHKGTVKEWKATTFNARAETVRTSRAYRDSFARRRCLVAADGWYEWMGPRHDDDKKKQPWLFEPRDGQPIMLAGIWDCCETADQGLVESFTVVTQPAGAPLNGYHDRAPVVLFGQDWSRWLDVSADVADLLGPESVDRFTVTKCGIR</sequence>
<dbReference type="Proteomes" id="UP000276254">
    <property type="component" value="Chromosome"/>
</dbReference>
<keyword evidence="5" id="KW-0190">Covalent protein-DNA linkage</keyword>
<dbReference type="GO" id="GO:0008233">
    <property type="term" value="F:peptidase activity"/>
    <property type="evidence" value="ECO:0007669"/>
    <property type="project" value="UniProtKB-KW"/>
</dbReference>
<dbReference type="Gene3D" id="3.90.1680.10">
    <property type="entry name" value="SOS response associated peptidase-like"/>
    <property type="match status" value="1"/>
</dbReference>
<evidence type="ECO:0000313" key="9">
    <source>
        <dbReference type="EMBL" id="AYJ86909.1"/>
    </source>
</evidence>
<proteinExistence type="inferred from homology"/>
<reference evidence="9 10" key="1">
    <citation type="submission" date="2018-09" db="EMBL/GenBank/DDBJ databases">
        <title>Sphingomonas peninsula sp. nov., isolated from fildes peninsula, Antarctic soil.</title>
        <authorList>
            <person name="Yingchao G."/>
        </authorList>
    </citation>
    <scope>NUCLEOTIDE SEQUENCE [LARGE SCALE GENOMIC DNA]</scope>
    <source>
        <strain evidence="9 10">YZ-8</strain>
    </source>
</reference>
<organism evidence="9 10">
    <name type="scientific">Sphingomonas paeninsulae</name>
    <dbReference type="NCBI Taxonomy" id="2319844"/>
    <lineage>
        <taxon>Bacteria</taxon>
        <taxon>Pseudomonadati</taxon>
        <taxon>Pseudomonadota</taxon>
        <taxon>Alphaproteobacteria</taxon>
        <taxon>Sphingomonadales</taxon>
        <taxon>Sphingomonadaceae</taxon>
        <taxon>Sphingomonas</taxon>
    </lineage>
</organism>
<evidence type="ECO:0000256" key="8">
    <source>
        <dbReference type="RuleBase" id="RU364100"/>
    </source>
</evidence>
<dbReference type="Pfam" id="PF02586">
    <property type="entry name" value="SRAP"/>
    <property type="match status" value="1"/>
</dbReference>
<keyword evidence="10" id="KW-1185">Reference proteome</keyword>
<dbReference type="PANTHER" id="PTHR13604">
    <property type="entry name" value="DC12-RELATED"/>
    <property type="match status" value="1"/>
</dbReference>